<feature type="compositionally biased region" description="Polar residues" evidence="1">
    <location>
        <begin position="129"/>
        <end position="141"/>
    </location>
</feature>
<name>M2ZR70_PSEFD</name>
<gene>
    <name evidence="2" type="ORF">MYCFIDRAFT_176842</name>
</gene>
<dbReference type="GeneID" id="19333637"/>
<evidence type="ECO:0000256" key="1">
    <source>
        <dbReference type="SAM" id="MobiDB-lite"/>
    </source>
</evidence>
<dbReference type="AlphaFoldDB" id="M2ZR70"/>
<evidence type="ECO:0000313" key="3">
    <source>
        <dbReference type="Proteomes" id="UP000016932"/>
    </source>
</evidence>
<dbReference type="VEuPathDB" id="FungiDB:MYCFIDRAFT_176842"/>
<sequence>MQAYKAGRLNGGSERRRGVKWLTQPRILESEQQLFRCSRMRVSSWHVWRLQPGSDTLPMRISGSSPIDYLRSSRHAFCTGTEASTTAWQPDRGLRQGLTLLPCTYMWIQRSSICDGTGAIGLVTNSDGVESSWQDQSSNGSAERRYGDVAPLSDRQAPAERSVNGSEPYREAHWHGPQRRYPCRRGSIPLLNGYGLDTTSFLQRPQLLGSLLVSSRLISSRSTPQVLRERLGYYYASVLRVPADPFNRVYGSWTAQNVAQSISLVLGITVFTLQWSVRFRVGEFKSRILVAGGLAGATGSSLLFSDLASSACCTFCKGEFLIRTYCWNWRKAVVAMKDLSFATLWSLFKEEHLGISLFVPIAEAAVILGHRSNLADGGPEVFIRLKFIDISSVSATQLRPAQASWWLQAGHFVTKSKRQIVRPVLLPPSGGVDLPATYRKWSQGLGTIKAKTQGNSTACQIGARDQVSEIRLEDSTRRLHVCSVKQYLIDVKLTLSNAGSFRGCNVVRNSCMTPDFFSLCVAPNFRTLQSIARLPRTLIKEACTLCKASVKVSGVFLYPERQIMPLAGCWAEVVAAKTSLDDQRIDKSARLPLIVVGVLLPMEHGNMPGGHLRARPLPLGKPEREVCVSETRTPYGLDDTEHVVVDPHLFVASGQAPGDLMSLHWLGSRYWPHSAHAPDRSLHSHWTSMTKCEETQQSSQLLHRTAIPSEG</sequence>
<evidence type="ECO:0000313" key="2">
    <source>
        <dbReference type="EMBL" id="EME81554.1"/>
    </source>
</evidence>
<dbReference type="RefSeq" id="XP_007928724.1">
    <property type="nucleotide sequence ID" value="XM_007930533.1"/>
</dbReference>
<dbReference type="Proteomes" id="UP000016932">
    <property type="component" value="Unassembled WGS sequence"/>
</dbReference>
<feature type="region of interest" description="Disordered" evidence="1">
    <location>
        <begin position="129"/>
        <end position="175"/>
    </location>
</feature>
<dbReference type="EMBL" id="KB446560">
    <property type="protein sequence ID" value="EME81554.1"/>
    <property type="molecule type" value="Genomic_DNA"/>
</dbReference>
<proteinExistence type="predicted"/>
<keyword evidence="3" id="KW-1185">Reference proteome</keyword>
<organism evidence="2 3">
    <name type="scientific">Pseudocercospora fijiensis (strain CIRAD86)</name>
    <name type="common">Black leaf streak disease fungus</name>
    <name type="synonym">Mycosphaerella fijiensis</name>
    <dbReference type="NCBI Taxonomy" id="383855"/>
    <lineage>
        <taxon>Eukaryota</taxon>
        <taxon>Fungi</taxon>
        <taxon>Dikarya</taxon>
        <taxon>Ascomycota</taxon>
        <taxon>Pezizomycotina</taxon>
        <taxon>Dothideomycetes</taxon>
        <taxon>Dothideomycetidae</taxon>
        <taxon>Mycosphaerellales</taxon>
        <taxon>Mycosphaerellaceae</taxon>
        <taxon>Pseudocercospora</taxon>
    </lineage>
</organism>
<reference evidence="2 3" key="1">
    <citation type="journal article" date="2012" name="PLoS Pathog.">
        <title>Diverse lifestyles and strategies of plant pathogenesis encoded in the genomes of eighteen Dothideomycetes fungi.</title>
        <authorList>
            <person name="Ohm R.A."/>
            <person name="Feau N."/>
            <person name="Henrissat B."/>
            <person name="Schoch C.L."/>
            <person name="Horwitz B.A."/>
            <person name="Barry K.W."/>
            <person name="Condon B.J."/>
            <person name="Copeland A.C."/>
            <person name="Dhillon B."/>
            <person name="Glaser F."/>
            <person name="Hesse C.N."/>
            <person name="Kosti I."/>
            <person name="LaButti K."/>
            <person name="Lindquist E.A."/>
            <person name="Lucas S."/>
            <person name="Salamov A.A."/>
            <person name="Bradshaw R.E."/>
            <person name="Ciuffetti L."/>
            <person name="Hamelin R.C."/>
            <person name="Kema G.H.J."/>
            <person name="Lawrence C."/>
            <person name="Scott J.A."/>
            <person name="Spatafora J.W."/>
            <person name="Turgeon B.G."/>
            <person name="de Wit P.J.G.M."/>
            <person name="Zhong S."/>
            <person name="Goodwin S.B."/>
            <person name="Grigoriev I.V."/>
        </authorList>
    </citation>
    <scope>NUCLEOTIDE SEQUENCE [LARGE SCALE GENOMIC DNA]</scope>
    <source>
        <strain evidence="2 3">CIRAD86</strain>
    </source>
</reference>
<accession>M2ZR70</accession>
<dbReference type="KEGG" id="pfj:MYCFIDRAFT_176842"/>
<protein>
    <submittedName>
        <fullName evidence="2">Uncharacterized protein</fullName>
    </submittedName>
</protein>
<dbReference type="HOGENOM" id="CLU_388366_0_0_1"/>